<dbReference type="AlphaFoldDB" id="A0A4Z1CG86"/>
<dbReference type="EMBL" id="SRPG01000091">
    <property type="protein sequence ID" value="TGN60130.1"/>
    <property type="molecule type" value="Genomic_DNA"/>
</dbReference>
<sequence>MTNHLERLVFLDENGLKTNMTKTTGWSPCGQRFVDHAPFEHWRSQTFIAALRHDRLDAPWVIDGAMNAEISNFRAPRKIA</sequence>
<evidence type="ECO:0000313" key="1">
    <source>
        <dbReference type="EMBL" id="TGN60130.1"/>
    </source>
</evidence>
<proteinExistence type="predicted"/>
<organism evidence="1 2">
    <name type="scientific">Paracoccus liaowanqingii</name>
    <dbReference type="NCBI Taxonomy" id="2560053"/>
    <lineage>
        <taxon>Bacteria</taxon>
        <taxon>Pseudomonadati</taxon>
        <taxon>Pseudomonadota</taxon>
        <taxon>Alphaproteobacteria</taxon>
        <taxon>Rhodobacterales</taxon>
        <taxon>Paracoccaceae</taxon>
        <taxon>Paracoccus</taxon>
    </lineage>
</organism>
<protein>
    <submittedName>
        <fullName evidence="1">Uncharacterized protein</fullName>
    </submittedName>
</protein>
<keyword evidence="2" id="KW-1185">Reference proteome</keyword>
<dbReference type="Proteomes" id="UP000297972">
    <property type="component" value="Unassembled WGS sequence"/>
</dbReference>
<reference evidence="1 2" key="1">
    <citation type="submission" date="2019-03" db="EMBL/GenBank/DDBJ databases">
        <authorList>
            <person name="Li J."/>
        </authorList>
    </citation>
    <scope>NUCLEOTIDE SEQUENCE [LARGE SCALE GENOMIC DNA]</scope>
    <source>
        <strain evidence="1 2">3058</strain>
    </source>
</reference>
<dbReference type="RefSeq" id="WP_135817642.1">
    <property type="nucleotide sequence ID" value="NZ_SRPG01000091.1"/>
</dbReference>
<accession>A0A4Z1CG86</accession>
<name>A0A4Z1CG86_9RHOB</name>
<evidence type="ECO:0000313" key="2">
    <source>
        <dbReference type="Proteomes" id="UP000297972"/>
    </source>
</evidence>
<gene>
    <name evidence="1" type="ORF">E4L95_10925</name>
</gene>
<comment type="caution">
    <text evidence="1">The sequence shown here is derived from an EMBL/GenBank/DDBJ whole genome shotgun (WGS) entry which is preliminary data.</text>
</comment>
<dbReference type="OrthoDB" id="565387at2"/>